<dbReference type="InterPro" id="IPR028889">
    <property type="entry name" value="USP"/>
</dbReference>
<keyword evidence="4" id="KW-0645">Protease</keyword>
<sequence>MTKVTEQLTALGTTEEIVQPDNIKLVLHNNYANGSDVKAKELLLFFRDAVEGLLVPITHPSKTLATSGSVMNYDQIAGADNLHGVTCYLDSLMFAMFARLENFEPILYKTFESDEKRENLAIFLRLYVNLLRSGKLITTDVTKCLLDTIFNAGWTPSSKRYEQQDAAELFNFITEKLSMPLLTLRVDIAHAGKEVAEDDHKLVNERLLLVPIPGERTDPPVTLEECLERYFANSVEVSRQLERFGSDFSDLARRSPSANHSGVRKGASSPNLAKPVRKFSLETVEIPRFLKEIERKATENQSDAGSGTGRSSPAIASTEEGNDENDYPDHMVKKLRTRASTSHSLPPSYDSLYKDRPPPTLPPQKVVDLWNQKNEITLPAWMFLQLLPFYSDMRSQQQKKHDKKVLRNQFLNGNGTANEDKKDDDDENDEVDAPVEEHFANARPVLGICLKRYSWTPEGQSIRNDRQVIVPQTIHLPSFVADDSEEGSLFGNFKLVLESAIFHRGTSINSGHFVAIAAEDAAIDYSAEEVLPSNNNSTGSFFNSRRRHHRRHHTHNDRDVLPVPKSPLSQPVSGRNSESGPRPKRWVFFDDLQPVGKKTQIVDFDEVFARECPYLLFYRMVSANDDEALSTKSRGDIQPLPYVSSLDLSHSSSIESDTLDSVTDTFVNVPPFESQTTIQTMSTVADQLSTTGDRGRGGNADTSSIDMNEFKNETKGERRSKLFRLTRGKSAQDINSRSRSAPPDKRNLSTPRMFEQGLDPSLPSLDVVPNPVYPGATHRQQPLASGVDASRMSSRSLRRRANETQYNVDEKCVLM</sequence>
<comment type="similarity">
    <text evidence="2">Belongs to the peptidase C19 family.</text>
</comment>
<evidence type="ECO:0000313" key="10">
    <source>
        <dbReference type="EMBL" id="ANB12046.1"/>
    </source>
</evidence>
<keyword evidence="6" id="KW-0378">Hydrolase</keyword>
<organism evidence="10 11">
    <name type="scientific">Sugiyamaella lignohabitans</name>
    <dbReference type="NCBI Taxonomy" id="796027"/>
    <lineage>
        <taxon>Eukaryota</taxon>
        <taxon>Fungi</taxon>
        <taxon>Dikarya</taxon>
        <taxon>Ascomycota</taxon>
        <taxon>Saccharomycotina</taxon>
        <taxon>Dipodascomycetes</taxon>
        <taxon>Dipodascales</taxon>
        <taxon>Trichomonascaceae</taxon>
        <taxon>Sugiyamaella</taxon>
    </lineage>
</organism>
<protein>
    <recommendedName>
        <fullName evidence="3">ubiquitinyl hydrolase 1</fullName>
        <ecNumber evidence="3">3.4.19.12</ecNumber>
    </recommendedName>
</protein>
<dbReference type="InterPro" id="IPR050164">
    <property type="entry name" value="Peptidase_C19"/>
</dbReference>
<accession>A0A167CS87</accession>
<dbReference type="Gene3D" id="3.90.70.10">
    <property type="entry name" value="Cysteine proteinases"/>
    <property type="match status" value="2"/>
</dbReference>
<dbReference type="PANTHER" id="PTHR24006:SF722">
    <property type="entry name" value="UBIQUITIN CARBOXYL-TERMINAL HYDROLASE 48"/>
    <property type="match status" value="1"/>
</dbReference>
<feature type="region of interest" description="Disordered" evidence="8">
    <location>
        <begin position="250"/>
        <end position="271"/>
    </location>
</feature>
<dbReference type="Pfam" id="PF00443">
    <property type="entry name" value="UCH"/>
    <property type="match status" value="1"/>
</dbReference>
<evidence type="ECO:0000256" key="4">
    <source>
        <dbReference type="ARBA" id="ARBA00022670"/>
    </source>
</evidence>
<keyword evidence="11" id="KW-1185">Reference proteome</keyword>
<dbReference type="KEGG" id="slb:AWJ20_279"/>
<evidence type="ECO:0000256" key="8">
    <source>
        <dbReference type="SAM" id="MobiDB-lite"/>
    </source>
</evidence>
<evidence type="ECO:0000256" key="5">
    <source>
        <dbReference type="ARBA" id="ARBA00022786"/>
    </source>
</evidence>
<dbReference type="GO" id="GO:0016579">
    <property type="term" value="P:protein deubiquitination"/>
    <property type="evidence" value="ECO:0007669"/>
    <property type="project" value="InterPro"/>
</dbReference>
<dbReference type="RefSeq" id="XP_018734523.1">
    <property type="nucleotide sequence ID" value="XM_018879757.1"/>
</dbReference>
<reference evidence="10 11" key="1">
    <citation type="submission" date="2016-02" db="EMBL/GenBank/DDBJ databases">
        <title>Complete genome sequence and transcriptome regulation of the pentose utilising yeast Sugiyamaella lignohabitans.</title>
        <authorList>
            <person name="Bellasio M."/>
            <person name="Peymann A."/>
            <person name="Valli M."/>
            <person name="Sipitzky M."/>
            <person name="Graf A."/>
            <person name="Sauer M."/>
            <person name="Marx H."/>
            <person name="Mattanovich D."/>
        </authorList>
    </citation>
    <scope>NUCLEOTIDE SEQUENCE [LARGE SCALE GENOMIC DNA]</scope>
    <source>
        <strain evidence="10 11">CBS 10342</strain>
    </source>
</reference>
<keyword evidence="5" id="KW-0833">Ubl conjugation pathway</keyword>
<dbReference type="SUPFAM" id="SSF54001">
    <property type="entry name" value="Cysteine proteinases"/>
    <property type="match status" value="1"/>
</dbReference>
<keyword evidence="7" id="KW-0788">Thiol protease</keyword>
<dbReference type="GO" id="GO:0005829">
    <property type="term" value="C:cytosol"/>
    <property type="evidence" value="ECO:0007669"/>
    <property type="project" value="TreeGrafter"/>
</dbReference>
<evidence type="ECO:0000259" key="9">
    <source>
        <dbReference type="PROSITE" id="PS50235"/>
    </source>
</evidence>
<dbReference type="AlphaFoldDB" id="A0A167CS87"/>
<dbReference type="InterPro" id="IPR001394">
    <property type="entry name" value="Peptidase_C19_UCH"/>
</dbReference>
<dbReference type="CDD" id="cd02257">
    <property type="entry name" value="Peptidase_C19"/>
    <property type="match status" value="1"/>
</dbReference>
<comment type="catalytic activity">
    <reaction evidence="1">
        <text>Thiol-dependent hydrolysis of ester, thioester, amide, peptide and isopeptide bonds formed by the C-terminal Gly of ubiquitin (a 76-residue protein attached to proteins as an intracellular targeting signal).</text>
        <dbReference type="EC" id="3.4.19.12"/>
    </reaction>
</comment>
<evidence type="ECO:0000256" key="7">
    <source>
        <dbReference type="ARBA" id="ARBA00022807"/>
    </source>
</evidence>
<dbReference type="Proteomes" id="UP000189580">
    <property type="component" value="Chromosome a"/>
</dbReference>
<name>A0A167CS87_9ASCO</name>
<evidence type="ECO:0000313" key="11">
    <source>
        <dbReference type="Proteomes" id="UP000189580"/>
    </source>
</evidence>
<proteinExistence type="inferred from homology"/>
<dbReference type="PROSITE" id="PS50235">
    <property type="entry name" value="USP_3"/>
    <property type="match status" value="1"/>
</dbReference>
<evidence type="ECO:0000256" key="6">
    <source>
        <dbReference type="ARBA" id="ARBA00022801"/>
    </source>
</evidence>
<feature type="region of interest" description="Disordered" evidence="8">
    <location>
        <begin position="688"/>
        <end position="803"/>
    </location>
</feature>
<dbReference type="OrthoDB" id="6287070at2759"/>
<feature type="region of interest" description="Disordered" evidence="8">
    <location>
        <begin position="536"/>
        <end position="584"/>
    </location>
</feature>
<dbReference type="PANTHER" id="PTHR24006">
    <property type="entry name" value="UBIQUITIN CARBOXYL-TERMINAL HYDROLASE"/>
    <property type="match status" value="1"/>
</dbReference>
<dbReference type="EMBL" id="CP014501">
    <property type="protein sequence ID" value="ANB12046.1"/>
    <property type="molecule type" value="Genomic_DNA"/>
</dbReference>
<dbReference type="InterPro" id="IPR038765">
    <property type="entry name" value="Papain-like_cys_pep_sf"/>
</dbReference>
<feature type="compositionally biased region" description="Basic residues" evidence="8">
    <location>
        <begin position="544"/>
        <end position="555"/>
    </location>
</feature>
<evidence type="ECO:0000256" key="2">
    <source>
        <dbReference type="ARBA" id="ARBA00009085"/>
    </source>
</evidence>
<gene>
    <name evidence="10" type="ORF">AWJ20_279</name>
</gene>
<feature type="region of interest" description="Disordered" evidence="8">
    <location>
        <begin position="400"/>
        <end position="430"/>
    </location>
</feature>
<feature type="compositionally biased region" description="Polar residues" evidence="8">
    <location>
        <begin position="299"/>
        <end position="315"/>
    </location>
</feature>
<evidence type="ECO:0000256" key="3">
    <source>
        <dbReference type="ARBA" id="ARBA00012759"/>
    </source>
</evidence>
<feature type="compositionally biased region" description="Basic and acidic residues" evidence="8">
    <location>
        <begin position="708"/>
        <end position="720"/>
    </location>
</feature>
<dbReference type="GeneID" id="30034739"/>
<evidence type="ECO:0000256" key="1">
    <source>
        <dbReference type="ARBA" id="ARBA00000707"/>
    </source>
</evidence>
<feature type="region of interest" description="Disordered" evidence="8">
    <location>
        <begin position="297"/>
        <end position="360"/>
    </location>
</feature>
<dbReference type="GO" id="GO:0005634">
    <property type="term" value="C:nucleus"/>
    <property type="evidence" value="ECO:0007669"/>
    <property type="project" value="UniProtKB-SubCell"/>
</dbReference>
<dbReference type="GO" id="GO:0006508">
    <property type="term" value="P:proteolysis"/>
    <property type="evidence" value="ECO:0007669"/>
    <property type="project" value="UniProtKB-KW"/>
</dbReference>
<dbReference type="GO" id="GO:0004843">
    <property type="term" value="F:cysteine-type deubiquitinase activity"/>
    <property type="evidence" value="ECO:0007669"/>
    <property type="project" value="UniProtKB-EC"/>
</dbReference>
<feature type="domain" description="USP" evidence="9">
    <location>
        <begin position="77"/>
        <end position="621"/>
    </location>
</feature>
<dbReference type="EC" id="3.4.19.12" evidence="3"/>
<feature type="compositionally biased region" description="Polar residues" evidence="8">
    <location>
        <begin position="567"/>
        <end position="579"/>
    </location>
</feature>